<dbReference type="Proteomes" id="UP000708208">
    <property type="component" value="Unassembled WGS sequence"/>
</dbReference>
<dbReference type="Pfam" id="PF00135">
    <property type="entry name" value="COesterase"/>
    <property type="match status" value="1"/>
</dbReference>
<evidence type="ECO:0000259" key="5">
    <source>
        <dbReference type="Pfam" id="PF00135"/>
    </source>
</evidence>
<comment type="caution">
    <text evidence="6">The sequence shown here is derived from an EMBL/GenBank/DDBJ whole genome shotgun (WGS) entry which is preliminary data.</text>
</comment>
<comment type="similarity">
    <text evidence="3">Belongs to the type-B carboxylesterase/lipase family.</text>
</comment>
<feature type="transmembrane region" description="Helical" evidence="4">
    <location>
        <begin position="12"/>
        <end position="33"/>
    </location>
</feature>
<gene>
    <name evidence="6" type="ORF">AFUS01_LOCUS44852</name>
</gene>
<keyword evidence="4" id="KW-1133">Transmembrane helix</keyword>
<dbReference type="InterPro" id="IPR019819">
    <property type="entry name" value="Carboxylesterase_B_CS"/>
</dbReference>
<evidence type="ECO:0000313" key="6">
    <source>
        <dbReference type="EMBL" id="CAG7835487.1"/>
    </source>
</evidence>
<evidence type="ECO:0000256" key="4">
    <source>
        <dbReference type="SAM" id="Phobius"/>
    </source>
</evidence>
<protein>
    <recommendedName>
        <fullName evidence="3">Carboxylic ester hydrolase</fullName>
        <ecNumber evidence="3">3.1.1.-</ecNumber>
    </recommendedName>
</protein>
<evidence type="ECO:0000256" key="1">
    <source>
        <dbReference type="ARBA" id="ARBA00022487"/>
    </source>
</evidence>
<dbReference type="PANTHER" id="PTHR11559">
    <property type="entry name" value="CARBOXYLESTERASE"/>
    <property type="match status" value="1"/>
</dbReference>
<dbReference type="GO" id="GO:0052689">
    <property type="term" value="F:carboxylic ester hydrolase activity"/>
    <property type="evidence" value="ECO:0007669"/>
    <property type="project" value="UniProtKB-KW"/>
</dbReference>
<keyword evidence="2" id="KW-0325">Glycoprotein</keyword>
<dbReference type="EMBL" id="CAJVCH010570638">
    <property type="protein sequence ID" value="CAG7835487.1"/>
    <property type="molecule type" value="Genomic_DNA"/>
</dbReference>
<dbReference type="OrthoDB" id="19653at2759"/>
<keyword evidence="4" id="KW-0812">Transmembrane</keyword>
<evidence type="ECO:0000256" key="2">
    <source>
        <dbReference type="ARBA" id="ARBA00023180"/>
    </source>
</evidence>
<dbReference type="InterPro" id="IPR050309">
    <property type="entry name" value="Type-B_Carboxylest/Lipase"/>
</dbReference>
<name>A0A8J2LG26_9HEXA</name>
<organism evidence="6 7">
    <name type="scientific">Allacma fusca</name>
    <dbReference type="NCBI Taxonomy" id="39272"/>
    <lineage>
        <taxon>Eukaryota</taxon>
        <taxon>Metazoa</taxon>
        <taxon>Ecdysozoa</taxon>
        <taxon>Arthropoda</taxon>
        <taxon>Hexapoda</taxon>
        <taxon>Collembola</taxon>
        <taxon>Symphypleona</taxon>
        <taxon>Sminthuridae</taxon>
        <taxon>Allacma</taxon>
    </lineage>
</organism>
<dbReference type="PROSITE" id="PS00122">
    <property type="entry name" value="CARBOXYLESTERASE_B_1"/>
    <property type="match status" value="1"/>
</dbReference>
<dbReference type="EC" id="3.1.1.-" evidence="3"/>
<keyword evidence="1" id="KW-0719">Serine esterase</keyword>
<evidence type="ECO:0000256" key="3">
    <source>
        <dbReference type="RuleBase" id="RU361235"/>
    </source>
</evidence>
<dbReference type="AlphaFoldDB" id="A0A8J2LG26"/>
<evidence type="ECO:0000313" key="7">
    <source>
        <dbReference type="Proteomes" id="UP000708208"/>
    </source>
</evidence>
<dbReference type="InterPro" id="IPR002018">
    <property type="entry name" value="CarbesteraseB"/>
</dbReference>
<sequence length="595" mass="67015">MHYFKHGNVPKSAGVLIACGLLILVIVTFSQIFSSPARPVLFQTGNPGWTKGKLLRIQPYNLFTSRINTVVVTKLGEIDGTIQESRSGRYYFAFRNIPYAKPPINELRFKDPEPPEPWTGLRDGSKLGPQCIQREKHVDVLRSAGEEDCLYLNVYTPQCRCPTLDNKDPRPKFPVMVYIHGGGYNSGNGSRYGPDYFMDENVVLITFEFRLGAFGFISTDDDVIRGNMGFKDIIMLLRWVQENIERFGGDPGKVTVFGNSSGGVSVHTLLLSQMSKGLFQRAISQSGTLMRGGGSLPGGKPIVESIGKTFGCKNTKDSKELADCLRGVDSKELAIVQGPLVFYGPVQERIPENGTEADVFLSASTIQLINNVDNYPMRVPWLVGDVSAERLADALNLLRDDDKINALNENWVEESKTILEFRKIPSEEKLMKIRKFYFQRHNITNSTRSSLVNLYSDNSWVHGTKVAALAHAQHSPVYLYWLTREAAKSYASASMIGYDPPFGVTHADELQYLFLYDGYPEIPIGSTHARFSQKLIRNWVVFADTGKPEIAEWAPVNVTDNGERWFQLDDKTKFTSVLKYRIRFWDDYINEIYGS</sequence>
<feature type="domain" description="Carboxylesterase type B" evidence="5">
    <location>
        <begin position="69"/>
        <end position="579"/>
    </location>
</feature>
<dbReference type="InterPro" id="IPR019826">
    <property type="entry name" value="Carboxylesterase_B_AS"/>
</dbReference>
<reference evidence="6" key="1">
    <citation type="submission" date="2021-06" db="EMBL/GenBank/DDBJ databases">
        <authorList>
            <person name="Hodson N. C."/>
            <person name="Mongue J. A."/>
            <person name="Jaron S. K."/>
        </authorList>
    </citation>
    <scope>NUCLEOTIDE SEQUENCE</scope>
</reference>
<accession>A0A8J2LG26</accession>
<keyword evidence="3" id="KW-0378">Hydrolase</keyword>
<keyword evidence="4" id="KW-0472">Membrane</keyword>
<keyword evidence="7" id="KW-1185">Reference proteome</keyword>
<proteinExistence type="inferred from homology"/>
<dbReference type="PROSITE" id="PS00941">
    <property type="entry name" value="CARBOXYLESTERASE_B_2"/>
    <property type="match status" value="1"/>
</dbReference>